<dbReference type="InterPro" id="IPR029464">
    <property type="entry name" value="HSDR_N"/>
</dbReference>
<proteinExistence type="predicted"/>
<keyword evidence="3" id="KW-1185">Reference proteome</keyword>
<feature type="domain" description="Type I restriction enzyme R protein N-terminal" evidence="1">
    <location>
        <begin position="11"/>
        <end position="104"/>
    </location>
</feature>
<dbReference type="Pfam" id="PF13588">
    <property type="entry name" value="HSDR_N_2"/>
    <property type="match status" value="1"/>
</dbReference>
<evidence type="ECO:0000259" key="1">
    <source>
        <dbReference type="Pfam" id="PF13588"/>
    </source>
</evidence>
<dbReference type="Gene3D" id="3.90.1570.30">
    <property type="match status" value="1"/>
</dbReference>
<reference evidence="2 3" key="1">
    <citation type="journal article" date="2019" name="Emerg. Microbes Infect.">
        <title>Comprehensive subspecies identification of 175 nontuberculous mycobacteria species based on 7547 genomic profiles.</title>
        <authorList>
            <person name="Matsumoto Y."/>
            <person name="Kinjo T."/>
            <person name="Motooka D."/>
            <person name="Nabeya D."/>
            <person name="Jung N."/>
            <person name="Uechi K."/>
            <person name="Horii T."/>
            <person name="Iida T."/>
            <person name="Fujita J."/>
            <person name="Nakamura S."/>
        </authorList>
    </citation>
    <scope>NUCLEOTIDE SEQUENCE [LARGE SCALE GENOMIC DNA]</scope>
    <source>
        <strain evidence="2 3">JCM 30395</strain>
    </source>
</reference>
<gene>
    <name evidence="2" type="ORF">MSAR_26070</name>
</gene>
<protein>
    <recommendedName>
        <fullName evidence="1">Type I restriction enzyme R protein N-terminal domain-containing protein</fullName>
    </recommendedName>
</protein>
<accession>A0A7I7SSX9</accession>
<dbReference type="EMBL" id="AP022595">
    <property type="protein sequence ID" value="BBY59471.1"/>
    <property type="molecule type" value="Genomic_DNA"/>
</dbReference>
<dbReference type="Proteomes" id="UP000466445">
    <property type="component" value="Chromosome"/>
</dbReference>
<sequence length="145" mass="15519">MPSPGISETETVVKRILPYLVRRGYDVDTDLTFELPTSGSGSSPKFVDISVTAGASKPKFLIEAKRQSHRLSNTDRTQALDYGKAAKVPFVVLTNGGDLELLNTATGEPMRGTDSPGGKTMIPHKSQLTKVLLASNQTQTLAISS</sequence>
<dbReference type="AlphaFoldDB" id="A0A7I7SSX9"/>
<organism evidence="2 3">
    <name type="scientific">Mycolicibacterium sarraceniae</name>
    <dbReference type="NCBI Taxonomy" id="1534348"/>
    <lineage>
        <taxon>Bacteria</taxon>
        <taxon>Bacillati</taxon>
        <taxon>Actinomycetota</taxon>
        <taxon>Actinomycetes</taxon>
        <taxon>Mycobacteriales</taxon>
        <taxon>Mycobacteriaceae</taxon>
        <taxon>Mycolicibacterium</taxon>
    </lineage>
</organism>
<name>A0A7I7SSX9_9MYCO</name>
<dbReference type="RefSeq" id="WP_163697473.1">
    <property type="nucleotide sequence ID" value="NZ_AP022595.1"/>
</dbReference>
<dbReference type="KEGG" id="msar:MSAR_26070"/>
<evidence type="ECO:0000313" key="3">
    <source>
        <dbReference type="Proteomes" id="UP000466445"/>
    </source>
</evidence>
<evidence type="ECO:0000313" key="2">
    <source>
        <dbReference type="EMBL" id="BBY59471.1"/>
    </source>
</evidence>